<dbReference type="GO" id="GO:0005737">
    <property type="term" value="C:cytoplasm"/>
    <property type="evidence" value="ECO:0007669"/>
    <property type="project" value="UniProtKB-SubCell"/>
</dbReference>
<dbReference type="Pfam" id="PF00587">
    <property type="entry name" value="tRNA-synt_2b"/>
    <property type="match status" value="1"/>
</dbReference>
<gene>
    <name evidence="8" type="primary">glyQS</name>
    <name evidence="10" type="ORF">A3C17_02760</name>
</gene>
<feature type="domain" description="Aminoacyl-transfer RNA synthetases class-II family profile" evidence="9">
    <location>
        <begin position="12"/>
        <end position="359"/>
    </location>
</feature>
<dbReference type="PANTHER" id="PTHR10745">
    <property type="entry name" value="GLYCYL-TRNA SYNTHETASE/DNA POLYMERASE SUBUNIT GAMMA-2"/>
    <property type="match status" value="1"/>
</dbReference>
<feature type="binding site" evidence="8">
    <location>
        <begin position="199"/>
        <end position="201"/>
    </location>
    <ligand>
        <name>ATP</name>
        <dbReference type="ChEBI" id="CHEBI:30616"/>
    </ligand>
</feature>
<evidence type="ECO:0000313" key="10">
    <source>
        <dbReference type="EMBL" id="OGL71596.1"/>
    </source>
</evidence>
<comment type="caution">
    <text evidence="10">The sequence shown here is derived from an EMBL/GenBank/DDBJ whole genome shotgun (WGS) entry which is preliminary data.</text>
</comment>
<dbReference type="Proteomes" id="UP000177097">
    <property type="component" value="Unassembled WGS sequence"/>
</dbReference>
<dbReference type="AlphaFoldDB" id="A0A1F7U044"/>
<accession>A0A1F7U044</accession>
<dbReference type="InterPro" id="IPR004154">
    <property type="entry name" value="Anticodon-bd"/>
</dbReference>
<protein>
    <recommendedName>
        <fullName evidence="8">Glycine--tRNA ligase</fullName>
        <ecNumber evidence="8">6.1.1.14</ecNumber>
    </recommendedName>
    <alternativeName>
        <fullName evidence="8">Glycyl-tRNA synthetase</fullName>
        <shortName evidence="8">GlyRS</shortName>
    </alternativeName>
</protein>
<feature type="binding site" evidence="8">
    <location>
        <position position="167"/>
    </location>
    <ligand>
        <name>substrate</name>
    </ligand>
</feature>
<comment type="catalytic activity">
    <reaction evidence="8">
        <text>tRNA(Gly) + glycine + ATP = glycyl-tRNA(Gly) + AMP + diphosphate</text>
        <dbReference type="Rhea" id="RHEA:16013"/>
        <dbReference type="Rhea" id="RHEA-COMP:9664"/>
        <dbReference type="Rhea" id="RHEA-COMP:9683"/>
        <dbReference type="ChEBI" id="CHEBI:30616"/>
        <dbReference type="ChEBI" id="CHEBI:33019"/>
        <dbReference type="ChEBI" id="CHEBI:57305"/>
        <dbReference type="ChEBI" id="CHEBI:78442"/>
        <dbReference type="ChEBI" id="CHEBI:78522"/>
        <dbReference type="ChEBI" id="CHEBI:456215"/>
        <dbReference type="EC" id="6.1.1.14"/>
    </reaction>
</comment>
<dbReference type="GO" id="GO:0015966">
    <property type="term" value="P:diadenosine tetraphosphate biosynthetic process"/>
    <property type="evidence" value="ECO:0007669"/>
    <property type="project" value="UniProtKB-ARBA"/>
</dbReference>
<dbReference type="InterPro" id="IPR033731">
    <property type="entry name" value="GlyRS-like_core"/>
</dbReference>
<keyword evidence="7 8" id="KW-0030">Aminoacyl-tRNA synthetase</keyword>
<comment type="similarity">
    <text evidence="1 8">Belongs to the class-II aminoacyl-tRNA synthetase family.</text>
</comment>
<dbReference type="PROSITE" id="PS50862">
    <property type="entry name" value="AA_TRNA_LIGASE_II"/>
    <property type="match status" value="1"/>
</dbReference>
<dbReference type="Pfam" id="PF03129">
    <property type="entry name" value="HGTP_anticodon"/>
    <property type="match status" value="1"/>
</dbReference>
<evidence type="ECO:0000259" key="9">
    <source>
        <dbReference type="PROSITE" id="PS50862"/>
    </source>
</evidence>
<dbReference type="InterPro" id="IPR045864">
    <property type="entry name" value="aa-tRNA-synth_II/BPL/LPL"/>
</dbReference>
<keyword evidence="6 8" id="KW-0648">Protein biosynthesis</keyword>
<proteinExistence type="inferred from homology"/>
<dbReference type="InterPro" id="IPR002314">
    <property type="entry name" value="aa-tRNA-synt_IIb"/>
</dbReference>
<dbReference type="STRING" id="1802389.A3C17_02760"/>
<feature type="binding site" evidence="8">
    <location>
        <begin position="324"/>
        <end position="328"/>
    </location>
    <ligand>
        <name>substrate</name>
    </ligand>
</feature>
<dbReference type="InterPro" id="IPR006195">
    <property type="entry name" value="aa-tRNA-synth_II"/>
</dbReference>
<evidence type="ECO:0000256" key="3">
    <source>
        <dbReference type="ARBA" id="ARBA00022598"/>
    </source>
</evidence>
<dbReference type="CDD" id="cd00858">
    <property type="entry name" value="GlyRS_anticodon"/>
    <property type="match status" value="1"/>
</dbReference>
<dbReference type="SUPFAM" id="SSF55681">
    <property type="entry name" value="Class II aaRS and biotin synthetases"/>
    <property type="match status" value="1"/>
</dbReference>
<reference evidence="10 11" key="1">
    <citation type="journal article" date="2016" name="Nat. Commun.">
        <title>Thousands of microbial genomes shed light on interconnected biogeochemical processes in an aquifer system.</title>
        <authorList>
            <person name="Anantharaman K."/>
            <person name="Brown C.T."/>
            <person name="Hug L.A."/>
            <person name="Sharon I."/>
            <person name="Castelle C.J."/>
            <person name="Probst A.J."/>
            <person name="Thomas B.C."/>
            <person name="Singh A."/>
            <person name="Wilkins M.J."/>
            <person name="Karaoz U."/>
            <person name="Brodie E.L."/>
            <person name="Williams K.H."/>
            <person name="Hubbard S.S."/>
            <person name="Banfield J.F."/>
        </authorList>
    </citation>
    <scope>NUCLEOTIDE SEQUENCE [LARGE SCALE GENOMIC DNA]</scope>
</reference>
<feature type="binding site" evidence="8">
    <location>
        <begin position="328"/>
        <end position="331"/>
    </location>
    <ligand>
        <name>ATP</name>
        <dbReference type="ChEBI" id="CHEBI:30616"/>
    </ligand>
</feature>
<dbReference type="EC" id="6.1.1.14" evidence="8"/>
<dbReference type="InterPro" id="IPR002315">
    <property type="entry name" value="tRNA-synt_gly"/>
</dbReference>
<dbReference type="Gene3D" id="3.30.930.10">
    <property type="entry name" value="Bira Bifunctional Protein, Domain 2"/>
    <property type="match status" value="1"/>
</dbReference>
<feature type="binding site" evidence="8">
    <location>
        <begin position="283"/>
        <end position="284"/>
    </location>
    <ligand>
        <name>ATP</name>
        <dbReference type="ChEBI" id="CHEBI:30616"/>
    </ligand>
</feature>
<comment type="subcellular location">
    <subcellularLocation>
        <location evidence="8">Cytoplasm</location>
    </subcellularLocation>
</comment>
<keyword evidence="3 8" id="KW-0436">Ligase</keyword>
<evidence type="ECO:0000256" key="1">
    <source>
        <dbReference type="ARBA" id="ARBA00008226"/>
    </source>
</evidence>
<evidence type="ECO:0000256" key="7">
    <source>
        <dbReference type="ARBA" id="ARBA00023146"/>
    </source>
</evidence>
<dbReference type="GO" id="GO:0004081">
    <property type="term" value="F:bis(5'-nucleosyl)-tetraphosphatase (asymmetrical) activity"/>
    <property type="evidence" value="ECO:0007669"/>
    <property type="project" value="UniProtKB-ARBA"/>
</dbReference>
<dbReference type="PANTHER" id="PTHR10745:SF8">
    <property type="entry name" value="DNA POLYMERASE SUBUNIT GAMMA-2, MITOCHONDRIAL"/>
    <property type="match status" value="1"/>
</dbReference>
<dbReference type="HAMAP" id="MF_00253_B">
    <property type="entry name" value="Gly_tRNA_synth_B"/>
    <property type="match status" value="1"/>
</dbReference>
<dbReference type="FunFam" id="3.40.50.800:FF:000002">
    <property type="entry name" value="Glycine--tRNA ligase"/>
    <property type="match status" value="1"/>
</dbReference>
<evidence type="ECO:0000256" key="2">
    <source>
        <dbReference type="ARBA" id="ARBA00022490"/>
    </source>
</evidence>
<dbReference type="EMBL" id="MGDX01000010">
    <property type="protein sequence ID" value="OGL71596.1"/>
    <property type="molecule type" value="Genomic_DNA"/>
</dbReference>
<organism evidence="10 11">
    <name type="scientific">Candidatus Uhrbacteria bacterium RIFCSPHIGHO2_02_FULL_53_13</name>
    <dbReference type="NCBI Taxonomy" id="1802389"/>
    <lineage>
        <taxon>Bacteria</taxon>
        <taxon>Candidatus Uhriibacteriota</taxon>
    </lineage>
</organism>
<evidence type="ECO:0000256" key="8">
    <source>
        <dbReference type="HAMAP-Rule" id="MF_00253"/>
    </source>
</evidence>
<evidence type="ECO:0000256" key="4">
    <source>
        <dbReference type="ARBA" id="ARBA00022741"/>
    </source>
</evidence>
<keyword evidence="5 8" id="KW-0067">ATP-binding</keyword>
<name>A0A1F7U044_9BACT</name>
<dbReference type="GO" id="GO:0004820">
    <property type="term" value="F:glycine-tRNA ligase activity"/>
    <property type="evidence" value="ECO:0007669"/>
    <property type="project" value="UniProtKB-UniRule"/>
</dbReference>
<feature type="binding site" evidence="8">
    <location>
        <position position="104"/>
    </location>
    <ligand>
        <name>substrate</name>
    </ligand>
</feature>
<dbReference type="InterPro" id="IPR027031">
    <property type="entry name" value="Gly-tRNA_synthase/POLG2"/>
</dbReference>
<dbReference type="CDD" id="cd00774">
    <property type="entry name" value="GlyRS-like_core"/>
    <property type="match status" value="1"/>
</dbReference>
<comment type="function">
    <text evidence="8">Catalyzes the attachment of glycine to tRNA(Gly).</text>
</comment>
<dbReference type="InterPro" id="IPR036621">
    <property type="entry name" value="Anticodon-bd_dom_sf"/>
</dbReference>
<dbReference type="InterPro" id="IPR022961">
    <property type="entry name" value="Gly_tRNA_ligase_bac"/>
</dbReference>
<dbReference type="PRINTS" id="PR01043">
    <property type="entry name" value="TRNASYNTHGLY"/>
</dbReference>
<feature type="binding site" evidence="8">
    <location>
        <begin position="209"/>
        <end position="214"/>
    </location>
    <ligand>
        <name>ATP</name>
        <dbReference type="ChEBI" id="CHEBI:30616"/>
    </ligand>
</feature>
<dbReference type="SUPFAM" id="SSF52954">
    <property type="entry name" value="Class II aaRS ABD-related"/>
    <property type="match status" value="1"/>
</dbReference>
<dbReference type="GO" id="GO:0005524">
    <property type="term" value="F:ATP binding"/>
    <property type="evidence" value="ECO:0007669"/>
    <property type="project" value="UniProtKB-UniRule"/>
</dbReference>
<keyword evidence="4 8" id="KW-0547">Nucleotide-binding</keyword>
<dbReference type="GO" id="GO:0006426">
    <property type="term" value="P:glycyl-tRNA aminoacylation"/>
    <property type="evidence" value="ECO:0007669"/>
    <property type="project" value="UniProtKB-UniRule"/>
</dbReference>
<keyword evidence="2 8" id="KW-0963">Cytoplasm</keyword>
<dbReference type="GO" id="GO:0070062">
    <property type="term" value="C:extracellular exosome"/>
    <property type="evidence" value="ECO:0007669"/>
    <property type="project" value="UniProtKB-ARBA"/>
</dbReference>
<evidence type="ECO:0000313" key="11">
    <source>
        <dbReference type="Proteomes" id="UP000177097"/>
    </source>
</evidence>
<dbReference type="NCBIfam" id="TIGR00389">
    <property type="entry name" value="glyS_dimeric"/>
    <property type="match status" value="1"/>
</dbReference>
<dbReference type="GO" id="GO:1990742">
    <property type="term" value="C:microvesicle"/>
    <property type="evidence" value="ECO:0007669"/>
    <property type="project" value="UniProtKB-ARBA"/>
</dbReference>
<sequence>MGKPQSQAEMMEKLVSLSKRRGFIFPGSEIYGGLANTWDYGPLGAQLKKNLKDHWWKTFVQQRADMVGIDGGILMNPKIWEASGHVETFHDPLVECKVCHKRFRADHLLSVKGIEPQGVHVSPQIEHRAACPDCDGELTPPRAFNLMFKTFIGPAEDSTDAVYLRPETAQAIFVNFMNVLNTTRKRLPFGIAQIGKAFRNEITPGNFTFRTLEFEQMEVEYFVEPSTWETAFEGWAAFMEVWARTIGIDARRLHRLEVLGDDLAHYSKRTIDFEFDFPFGRSELWGLAYRTDFDLTNHAKHSGERLEYTDASDQSKKFVPHVVEPSLGVDRTMLAVLLSAYDEEALEGGDTRVVLRFTPELAPFKAAVLPLSKKPELAEPSRALYERLLKRFPVDYDETQSIGKRYRRQDEIGTPYCLTFDFDSLIDGAVTVRDRDSMKQERVKIEDLENYLETAL</sequence>
<dbReference type="Gene3D" id="3.40.50.800">
    <property type="entry name" value="Anticodon-binding domain"/>
    <property type="match status" value="1"/>
</dbReference>
<feature type="binding site" evidence="8">
    <location>
        <begin position="214"/>
        <end position="218"/>
    </location>
    <ligand>
        <name>substrate</name>
    </ligand>
</feature>
<evidence type="ECO:0000256" key="5">
    <source>
        <dbReference type="ARBA" id="ARBA00022840"/>
    </source>
</evidence>
<dbReference type="NCBIfam" id="NF003211">
    <property type="entry name" value="PRK04173.1"/>
    <property type="match status" value="1"/>
</dbReference>
<comment type="subunit">
    <text evidence="8">Homodimer.</text>
</comment>
<evidence type="ECO:0000256" key="6">
    <source>
        <dbReference type="ARBA" id="ARBA00022917"/>
    </source>
</evidence>